<proteinExistence type="predicted"/>
<keyword evidence="1" id="KW-1133">Transmembrane helix</keyword>
<organism evidence="2 3">
    <name type="scientific">Phenylobacterium montanum</name>
    <dbReference type="NCBI Taxonomy" id="2823693"/>
    <lineage>
        <taxon>Bacteria</taxon>
        <taxon>Pseudomonadati</taxon>
        <taxon>Pseudomonadota</taxon>
        <taxon>Alphaproteobacteria</taxon>
        <taxon>Caulobacterales</taxon>
        <taxon>Caulobacteraceae</taxon>
        <taxon>Phenylobacterium</taxon>
    </lineage>
</organism>
<feature type="transmembrane region" description="Helical" evidence="1">
    <location>
        <begin position="71"/>
        <end position="92"/>
    </location>
</feature>
<evidence type="ECO:0008006" key="4">
    <source>
        <dbReference type="Google" id="ProtNLM"/>
    </source>
</evidence>
<dbReference type="KEGG" id="caul:KCG34_04800"/>
<evidence type="ECO:0000256" key="1">
    <source>
        <dbReference type="SAM" id="Phobius"/>
    </source>
</evidence>
<dbReference type="RefSeq" id="WP_211939256.1">
    <property type="nucleotide sequence ID" value="NZ_CP073078.1"/>
</dbReference>
<feature type="transmembrane region" description="Helical" evidence="1">
    <location>
        <begin position="186"/>
        <end position="204"/>
    </location>
</feature>
<feature type="transmembrane region" description="Helical" evidence="1">
    <location>
        <begin position="31"/>
        <end position="51"/>
    </location>
</feature>
<feature type="transmembrane region" description="Helical" evidence="1">
    <location>
        <begin position="224"/>
        <end position="249"/>
    </location>
</feature>
<evidence type="ECO:0000313" key="3">
    <source>
        <dbReference type="Proteomes" id="UP000676409"/>
    </source>
</evidence>
<dbReference type="AlphaFoldDB" id="A0A975IW38"/>
<dbReference type="Proteomes" id="UP000676409">
    <property type="component" value="Chromosome"/>
</dbReference>
<sequence>MTMAASVGARSGGDMGDVVRRAVALVRRHPLAFLGGGALLVGLPRVAQQAFVLHLSKLAPGIFVRPDSSHVVLSVLLLAAPFAVTLALTALYSAWMCRLALASAAGGPATPASSLVECSRRAGPIILAGLAVAILTLLGAVVLIVPGVFFSLASFLTIPALTMEELRPFDAIRRSFDITQGRRGTIFLLSAAIVIAELVATILAELALVASGHWNFGNAAIAPLFAYALNPLIIAISQIAFAAVAVALYDARTSGAYRPATAIADVFS</sequence>
<evidence type="ECO:0000313" key="2">
    <source>
        <dbReference type="EMBL" id="QUD89204.1"/>
    </source>
</evidence>
<reference evidence="2" key="1">
    <citation type="submission" date="2021-04" db="EMBL/GenBank/DDBJ databases">
        <title>The complete genome sequence of Caulobacter sp. S6.</title>
        <authorList>
            <person name="Tang Y."/>
            <person name="Ouyang W."/>
            <person name="Liu Q."/>
            <person name="Huang B."/>
            <person name="Guo Z."/>
            <person name="Lei P."/>
        </authorList>
    </citation>
    <scope>NUCLEOTIDE SEQUENCE</scope>
    <source>
        <strain evidence="2">S6</strain>
    </source>
</reference>
<keyword evidence="1" id="KW-0472">Membrane</keyword>
<keyword evidence="1" id="KW-0812">Transmembrane</keyword>
<name>A0A975IW38_9CAUL</name>
<accession>A0A975IW38</accession>
<protein>
    <recommendedName>
        <fullName evidence="4">Glycerophosphoryl diester phosphodiesterase membrane domain-containing protein</fullName>
    </recommendedName>
</protein>
<gene>
    <name evidence="2" type="ORF">KCG34_04800</name>
</gene>
<dbReference type="EMBL" id="CP073078">
    <property type="protein sequence ID" value="QUD89204.1"/>
    <property type="molecule type" value="Genomic_DNA"/>
</dbReference>
<keyword evidence="3" id="KW-1185">Reference proteome</keyword>
<feature type="transmembrane region" description="Helical" evidence="1">
    <location>
        <begin position="122"/>
        <end position="142"/>
    </location>
</feature>
<feature type="transmembrane region" description="Helical" evidence="1">
    <location>
        <begin position="148"/>
        <end position="166"/>
    </location>
</feature>